<gene>
    <name evidence="2" type="ORF">VSDG_04771</name>
</gene>
<proteinExistence type="predicted"/>
<evidence type="ECO:0000313" key="2">
    <source>
        <dbReference type="EMBL" id="ROV97255.1"/>
    </source>
</evidence>
<accession>A0A423W1U3</accession>
<sequence length="345" mass="38860">MTLLWNWQGFAFVRERTHHLDALLRQAQPYSVGRDVATDNVVACLRVLVALRQFRDLPGFERDIGQLFGWNQSNLVFSLQDRLVRGRARFLARHQGRVPPAPRLAALVDEWRNQPRVWWRITATRLRYYHRCLDAMRGILASPGTILNLTPTTTTDPALPRPPRPDWFRPRTRGPRQEEMELRLALENSMGLNPSAGAQFELPLRPGGQGIPQPRPQPQPETEPQPQPQPQPQHPATPAAAADSATTLVVAGAQFSIAIISNMILKNAEYARLAAPIIDAIKDRSAKATDQKVKDNLNAAMIYLEKHNDPKDLPSIKHEQNIFFAIDNEVGLTSDRMMGLKIIEA</sequence>
<comment type="caution">
    <text evidence="2">The sequence shown here is derived from an EMBL/GenBank/DDBJ whole genome shotgun (WGS) entry which is preliminary data.</text>
</comment>
<feature type="compositionally biased region" description="Basic and acidic residues" evidence="1">
    <location>
        <begin position="163"/>
        <end position="175"/>
    </location>
</feature>
<organism evidence="2 3">
    <name type="scientific">Cytospora chrysosperma</name>
    <name type="common">Cytospora canker fungus</name>
    <name type="synonym">Sphaeria chrysosperma</name>
    <dbReference type="NCBI Taxonomy" id="252740"/>
    <lineage>
        <taxon>Eukaryota</taxon>
        <taxon>Fungi</taxon>
        <taxon>Dikarya</taxon>
        <taxon>Ascomycota</taxon>
        <taxon>Pezizomycotina</taxon>
        <taxon>Sordariomycetes</taxon>
        <taxon>Sordariomycetidae</taxon>
        <taxon>Diaporthales</taxon>
        <taxon>Cytosporaceae</taxon>
        <taxon>Cytospora</taxon>
    </lineage>
</organism>
<evidence type="ECO:0000256" key="1">
    <source>
        <dbReference type="SAM" id="MobiDB-lite"/>
    </source>
</evidence>
<dbReference type="AlphaFoldDB" id="A0A423W1U3"/>
<dbReference type="EMBL" id="LJZO01000017">
    <property type="protein sequence ID" value="ROV97255.1"/>
    <property type="molecule type" value="Genomic_DNA"/>
</dbReference>
<evidence type="ECO:0000313" key="3">
    <source>
        <dbReference type="Proteomes" id="UP000284375"/>
    </source>
</evidence>
<dbReference type="Proteomes" id="UP000284375">
    <property type="component" value="Unassembled WGS sequence"/>
</dbReference>
<feature type="region of interest" description="Disordered" evidence="1">
    <location>
        <begin position="150"/>
        <end position="175"/>
    </location>
</feature>
<dbReference type="OrthoDB" id="10493606at2759"/>
<feature type="compositionally biased region" description="Pro residues" evidence="1">
    <location>
        <begin position="213"/>
        <end position="235"/>
    </location>
</feature>
<feature type="region of interest" description="Disordered" evidence="1">
    <location>
        <begin position="195"/>
        <end position="242"/>
    </location>
</feature>
<name>A0A423W1U3_CYTCH</name>
<reference evidence="2 3" key="1">
    <citation type="submission" date="2015-09" db="EMBL/GenBank/DDBJ databases">
        <title>Host preference determinants of Valsa canker pathogens revealed by comparative genomics.</title>
        <authorList>
            <person name="Yin Z."/>
            <person name="Huang L."/>
        </authorList>
    </citation>
    <scope>NUCLEOTIDE SEQUENCE [LARGE SCALE GENOMIC DNA]</scope>
    <source>
        <strain evidence="2 3">YSFL</strain>
    </source>
</reference>
<protein>
    <submittedName>
        <fullName evidence="2">Uncharacterized protein</fullName>
    </submittedName>
</protein>
<keyword evidence="3" id="KW-1185">Reference proteome</keyword>